<dbReference type="PANTHER" id="PTHR43711:SF1">
    <property type="entry name" value="HISTIDINE KINASE 1"/>
    <property type="match status" value="1"/>
</dbReference>
<dbReference type="InterPro" id="IPR005467">
    <property type="entry name" value="His_kinase_dom"/>
</dbReference>
<dbReference type="Pfam" id="PF00512">
    <property type="entry name" value="HisKA"/>
    <property type="match status" value="1"/>
</dbReference>
<keyword evidence="5 9" id="KW-0418">Kinase</keyword>
<evidence type="ECO:0000256" key="1">
    <source>
        <dbReference type="ARBA" id="ARBA00000085"/>
    </source>
</evidence>
<dbReference type="PRINTS" id="PR00344">
    <property type="entry name" value="BCTRLSENSOR"/>
</dbReference>
<dbReference type="SMART" id="SM00388">
    <property type="entry name" value="HisKA"/>
    <property type="match status" value="1"/>
</dbReference>
<dbReference type="InterPro" id="IPR003594">
    <property type="entry name" value="HATPase_dom"/>
</dbReference>
<dbReference type="SUPFAM" id="SSF47384">
    <property type="entry name" value="Homodimeric domain of signal transducing histidine kinase"/>
    <property type="match status" value="1"/>
</dbReference>
<dbReference type="PROSITE" id="PS50109">
    <property type="entry name" value="HIS_KIN"/>
    <property type="match status" value="1"/>
</dbReference>
<dbReference type="Proteomes" id="UP000468581">
    <property type="component" value="Unassembled WGS sequence"/>
</dbReference>
<dbReference type="CDD" id="cd00082">
    <property type="entry name" value="HisKA"/>
    <property type="match status" value="1"/>
</dbReference>
<evidence type="ECO:0000256" key="2">
    <source>
        <dbReference type="ARBA" id="ARBA00012438"/>
    </source>
</evidence>
<reference evidence="9 10" key="1">
    <citation type="submission" date="2020-01" db="EMBL/GenBank/DDBJ databases">
        <title>Leptobacterium flavescens.</title>
        <authorList>
            <person name="Wang G."/>
        </authorList>
    </citation>
    <scope>NUCLEOTIDE SEQUENCE [LARGE SCALE GENOMIC DNA]</scope>
    <source>
        <strain evidence="9 10">KCTC 22160</strain>
    </source>
</reference>
<dbReference type="InterPro" id="IPR003661">
    <property type="entry name" value="HisK_dim/P_dom"/>
</dbReference>
<evidence type="ECO:0000313" key="10">
    <source>
        <dbReference type="Proteomes" id="UP000468581"/>
    </source>
</evidence>
<gene>
    <name evidence="9" type="ORF">GWK08_15875</name>
</gene>
<dbReference type="InterPro" id="IPR004358">
    <property type="entry name" value="Sig_transdc_His_kin-like_C"/>
</dbReference>
<dbReference type="Gene3D" id="1.10.287.130">
    <property type="match status" value="1"/>
</dbReference>
<keyword evidence="7" id="KW-1133">Transmembrane helix</keyword>
<name>A0A6P0UP37_9FLAO</name>
<feature type="transmembrane region" description="Helical" evidence="7">
    <location>
        <begin position="197"/>
        <end position="219"/>
    </location>
</feature>
<dbReference type="RefSeq" id="WP_163608211.1">
    <property type="nucleotide sequence ID" value="NZ_JAABOO010000003.1"/>
</dbReference>
<dbReference type="EC" id="2.7.13.3" evidence="2"/>
<organism evidence="9 10">
    <name type="scientific">Leptobacterium flavescens</name>
    <dbReference type="NCBI Taxonomy" id="472055"/>
    <lineage>
        <taxon>Bacteria</taxon>
        <taxon>Pseudomonadati</taxon>
        <taxon>Bacteroidota</taxon>
        <taxon>Flavobacteriia</taxon>
        <taxon>Flavobacteriales</taxon>
        <taxon>Flavobacteriaceae</taxon>
        <taxon>Leptobacterium</taxon>
    </lineage>
</organism>
<keyword evidence="10" id="KW-1185">Reference proteome</keyword>
<evidence type="ECO:0000259" key="8">
    <source>
        <dbReference type="PROSITE" id="PS50109"/>
    </source>
</evidence>
<dbReference type="InterPro" id="IPR036890">
    <property type="entry name" value="HATPase_C_sf"/>
</dbReference>
<dbReference type="Gene3D" id="3.30.565.10">
    <property type="entry name" value="Histidine kinase-like ATPase, C-terminal domain"/>
    <property type="match status" value="1"/>
</dbReference>
<keyword evidence="4" id="KW-0808">Transferase</keyword>
<accession>A0A6P0UP37</accession>
<dbReference type="SUPFAM" id="SSF55874">
    <property type="entry name" value="ATPase domain of HSP90 chaperone/DNA topoisomerase II/histidine kinase"/>
    <property type="match status" value="1"/>
</dbReference>
<evidence type="ECO:0000256" key="5">
    <source>
        <dbReference type="ARBA" id="ARBA00022777"/>
    </source>
</evidence>
<dbReference type="Pfam" id="PF02518">
    <property type="entry name" value="HATPase_c"/>
    <property type="match status" value="1"/>
</dbReference>
<dbReference type="InterPro" id="IPR050736">
    <property type="entry name" value="Sensor_HK_Regulatory"/>
</dbReference>
<feature type="domain" description="Histidine kinase" evidence="8">
    <location>
        <begin position="238"/>
        <end position="452"/>
    </location>
</feature>
<dbReference type="GO" id="GO:0000155">
    <property type="term" value="F:phosphorelay sensor kinase activity"/>
    <property type="evidence" value="ECO:0007669"/>
    <property type="project" value="InterPro"/>
</dbReference>
<evidence type="ECO:0000313" key="9">
    <source>
        <dbReference type="EMBL" id="NER14935.1"/>
    </source>
</evidence>
<keyword evidence="7" id="KW-0812">Transmembrane</keyword>
<protein>
    <recommendedName>
        <fullName evidence="2">histidine kinase</fullName>
        <ecNumber evidence="2">2.7.13.3</ecNumber>
    </recommendedName>
</protein>
<sequence>MKRKITILTIISLIAIGTLSGIEYYLVKTAYDYKVQEFRKEIQRKAGKITADFSYTDSLISEMDTLYGKLRKEYLKNEIDSANIIKQVKENELQHFITAHIEKELKKTFEGENVGFAQTLDQFILFSPENQVGDTILNFEESNINTKIFGTLNTLDNTFKTRRNTGKVTGDGLRDYFTVHSFFISIRNWELIVLRRMSLILIAAIGSILTVIIIFIYTLRSLIRQKKLTDIQTDFINNITHEFKTPLATLGLATATLKKQEQASNVFNSTLNTIERQNNRLQKLLDQIMENSLVGKGIELQKEEVEDSQYFNNLVNDFRLSVTEKEIDIKYRQSSTPDRIRIDKFHFTTALLNILENAVKYGSDQIKILIETHKNDPLYIVSISDNGPGIPKESQALVFDKFYRASEGNVHTVKGLGLGLYYTKLIVEAHDGSIELDSGEEKGTTFKISIPK</sequence>
<keyword evidence="7" id="KW-0472">Membrane</keyword>
<proteinExistence type="predicted"/>
<comment type="caution">
    <text evidence="9">The sequence shown here is derived from an EMBL/GenBank/DDBJ whole genome shotgun (WGS) entry which is preliminary data.</text>
</comment>
<keyword evidence="6" id="KW-0902">Two-component regulatory system</keyword>
<dbReference type="SMART" id="SM00387">
    <property type="entry name" value="HATPase_c"/>
    <property type="match status" value="1"/>
</dbReference>
<dbReference type="PANTHER" id="PTHR43711">
    <property type="entry name" value="TWO-COMPONENT HISTIDINE KINASE"/>
    <property type="match status" value="1"/>
</dbReference>
<keyword evidence="3" id="KW-0597">Phosphoprotein</keyword>
<dbReference type="EMBL" id="JAABOO010000003">
    <property type="protein sequence ID" value="NER14935.1"/>
    <property type="molecule type" value="Genomic_DNA"/>
</dbReference>
<evidence type="ECO:0000256" key="3">
    <source>
        <dbReference type="ARBA" id="ARBA00022553"/>
    </source>
</evidence>
<evidence type="ECO:0000256" key="7">
    <source>
        <dbReference type="SAM" id="Phobius"/>
    </source>
</evidence>
<dbReference type="InterPro" id="IPR036097">
    <property type="entry name" value="HisK_dim/P_sf"/>
</dbReference>
<comment type="catalytic activity">
    <reaction evidence="1">
        <text>ATP + protein L-histidine = ADP + protein N-phospho-L-histidine.</text>
        <dbReference type="EC" id="2.7.13.3"/>
    </reaction>
</comment>
<evidence type="ECO:0000256" key="4">
    <source>
        <dbReference type="ARBA" id="ARBA00022679"/>
    </source>
</evidence>
<dbReference type="AlphaFoldDB" id="A0A6P0UP37"/>
<dbReference type="FunFam" id="3.30.565.10:FF:000006">
    <property type="entry name" value="Sensor histidine kinase WalK"/>
    <property type="match status" value="1"/>
</dbReference>
<evidence type="ECO:0000256" key="6">
    <source>
        <dbReference type="ARBA" id="ARBA00023012"/>
    </source>
</evidence>
<dbReference type="CDD" id="cd00075">
    <property type="entry name" value="HATPase"/>
    <property type="match status" value="1"/>
</dbReference>